<feature type="transmembrane region" description="Helical" evidence="2">
    <location>
        <begin position="90"/>
        <end position="112"/>
    </location>
</feature>
<keyword evidence="2" id="KW-0812">Transmembrane</keyword>
<organism evidence="3 4">
    <name type="scientific">Agrococcus citreus</name>
    <dbReference type="NCBI Taxonomy" id="84643"/>
    <lineage>
        <taxon>Bacteria</taxon>
        <taxon>Bacillati</taxon>
        <taxon>Actinomycetota</taxon>
        <taxon>Actinomycetes</taxon>
        <taxon>Micrococcales</taxon>
        <taxon>Microbacteriaceae</taxon>
        <taxon>Agrococcus</taxon>
    </lineage>
</organism>
<evidence type="ECO:0000313" key="3">
    <source>
        <dbReference type="EMBL" id="GAA1423594.1"/>
    </source>
</evidence>
<comment type="caution">
    <text evidence="3">The sequence shown here is derived from an EMBL/GenBank/DDBJ whole genome shotgun (WGS) entry which is preliminary data.</text>
</comment>
<keyword evidence="4" id="KW-1185">Reference proteome</keyword>
<keyword evidence="2" id="KW-0472">Membrane</keyword>
<evidence type="ECO:0000313" key="4">
    <source>
        <dbReference type="Proteomes" id="UP001501266"/>
    </source>
</evidence>
<keyword evidence="2" id="KW-1133">Transmembrane helix</keyword>
<feature type="region of interest" description="Disordered" evidence="1">
    <location>
        <begin position="180"/>
        <end position="210"/>
    </location>
</feature>
<evidence type="ECO:0000256" key="1">
    <source>
        <dbReference type="SAM" id="MobiDB-lite"/>
    </source>
</evidence>
<name>A0ABP4JJP1_9MICO</name>
<evidence type="ECO:0000256" key="2">
    <source>
        <dbReference type="SAM" id="Phobius"/>
    </source>
</evidence>
<dbReference type="EMBL" id="BAAAKK010000005">
    <property type="protein sequence ID" value="GAA1423594.1"/>
    <property type="molecule type" value="Genomic_DNA"/>
</dbReference>
<reference evidence="4" key="1">
    <citation type="journal article" date="2019" name="Int. J. Syst. Evol. Microbiol.">
        <title>The Global Catalogue of Microorganisms (GCM) 10K type strain sequencing project: providing services to taxonomists for standard genome sequencing and annotation.</title>
        <authorList>
            <consortium name="The Broad Institute Genomics Platform"/>
            <consortium name="The Broad Institute Genome Sequencing Center for Infectious Disease"/>
            <person name="Wu L."/>
            <person name="Ma J."/>
        </authorList>
    </citation>
    <scope>NUCLEOTIDE SEQUENCE [LARGE SCALE GENOMIC DNA]</scope>
    <source>
        <strain evidence="4">JCM 12398</strain>
    </source>
</reference>
<gene>
    <name evidence="3" type="ORF">GCM10009640_18060</name>
</gene>
<sequence length="210" mass="22498">MTARLRPRKDNMSLELTRKRAKEIKKLRKQADKLWAEQRVVSQHAAKVAREARDQARAYGTESLIPAAEHYVHRGVDAGRDGLSKAAKGWNAGVVPALASGLGSIAAMAQIAKDDRVKHAIDNVRRYATVPDFAPATPVKSGPNAWQWLLIGVGSVAVISAGYAAWQTLRADDDLWIPDAEDSAIDAPPRPADQPTGGIADGPEAGSPQA</sequence>
<accession>A0ABP4JJP1</accession>
<feature type="transmembrane region" description="Helical" evidence="2">
    <location>
        <begin position="145"/>
        <end position="166"/>
    </location>
</feature>
<protein>
    <recommendedName>
        <fullName evidence="5">DNA helicase</fullName>
    </recommendedName>
</protein>
<proteinExistence type="predicted"/>
<evidence type="ECO:0008006" key="5">
    <source>
        <dbReference type="Google" id="ProtNLM"/>
    </source>
</evidence>
<dbReference type="Proteomes" id="UP001501266">
    <property type="component" value="Unassembled WGS sequence"/>
</dbReference>